<dbReference type="Gene3D" id="1.10.260.40">
    <property type="entry name" value="lambda repressor-like DNA-binding domains"/>
    <property type="match status" value="1"/>
</dbReference>
<evidence type="ECO:0000313" key="3">
    <source>
        <dbReference type="EMBL" id="MDQ0418488.1"/>
    </source>
</evidence>
<dbReference type="CDD" id="cd00093">
    <property type="entry name" value="HTH_XRE"/>
    <property type="match status" value="1"/>
</dbReference>
<dbReference type="SMART" id="SM00530">
    <property type="entry name" value="HTH_XRE"/>
    <property type="match status" value="1"/>
</dbReference>
<reference evidence="3 4" key="1">
    <citation type="submission" date="2023-07" db="EMBL/GenBank/DDBJ databases">
        <title>Genomic Encyclopedia of Type Strains, Phase IV (KMG-IV): sequencing the most valuable type-strain genomes for metagenomic binning, comparative biology and taxonomic classification.</title>
        <authorList>
            <person name="Goeker M."/>
        </authorList>
    </citation>
    <scope>NUCLEOTIDE SEQUENCE [LARGE SCALE GENOMIC DNA]</scope>
    <source>
        <strain evidence="3 4">DSM 46876</strain>
    </source>
</reference>
<feature type="domain" description="HTH cro/C1-type" evidence="2">
    <location>
        <begin position="8"/>
        <end position="63"/>
    </location>
</feature>
<protein>
    <submittedName>
        <fullName evidence="3">Transcriptional regulator with XRE-family HTH domain</fullName>
    </submittedName>
</protein>
<dbReference type="PANTHER" id="PTHR46558">
    <property type="entry name" value="TRACRIPTIONAL REGULATORY PROTEIN-RELATED-RELATED"/>
    <property type="match status" value="1"/>
</dbReference>
<dbReference type="InterPro" id="IPR001387">
    <property type="entry name" value="Cro/C1-type_HTH"/>
</dbReference>
<dbReference type="AlphaFoldDB" id="A0AAJ1TGK7"/>
<comment type="caution">
    <text evidence="3">The sequence shown here is derived from an EMBL/GenBank/DDBJ whole genome shotgun (WGS) entry which is preliminary data.</text>
</comment>
<dbReference type="RefSeq" id="WP_307254234.1">
    <property type="nucleotide sequence ID" value="NZ_JAUSUV010000012.1"/>
</dbReference>
<name>A0AAJ1TGK7_9BACL</name>
<accession>A0AAJ1TGK7</accession>
<dbReference type="PANTHER" id="PTHR46558:SF11">
    <property type="entry name" value="HTH-TYPE TRANSCRIPTIONAL REGULATOR XRE"/>
    <property type="match status" value="1"/>
</dbReference>
<dbReference type="PROSITE" id="PS50943">
    <property type="entry name" value="HTH_CROC1"/>
    <property type="match status" value="1"/>
</dbReference>
<proteinExistence type="predicted"/>
<keyword evidence="4" id="KW-1185">Reference proteome</keyword>
<evidence type="ECO:0000259" key="2">
    <source>
        <dbReference type="PROSITE" id="PS50943"/>
    </source>
</evidence>
<evidence type="ECO:0000313" key="4">
    <source>
        <dbReference type="Proteomes" id="UP001238450"/>
    </source>
</evidence>
<dbReference type="Pfam" id="PF12844">
    <property type="entry name" value="HTH_19"/>
    <property type="match status" value="1"/>
</dbReference>
<dbReference type="InterPro" id="IPR010982">
    <property type="entry name" value="Lambda_DNA-bd_dom_sf"/>
</dbReference>
<evidence type="ECO:0000256" key="1">
    <source>
        <dbReference type="ARBA" id="ARBA00023125"/>
    </source>
</evidence>
<dbReference type="EMBL" id="JAUSUV010000012">
    <property type="protein sequence ID" value="MDQ0418488.1"/>
    <property type="molecule type" value="Genomic_DNA"/>
</dbReference>
<sequence>MDIFGQRLKELRLINGFTQEQVGDLLNLSRKTIHGYEKLGKMPRESSSLVGIARLFNISLDYLFGVIDEPKALKEESLDEKLAKDPYLQKIVSEIQTNKRLPEEQKLRIIEAAYASYRESYELESQSKKS</sequence>
<gene>
    <name evidence="3" type="ORF">J2Z48_002680</name>
</gene>
<dbReference type="GO" id="GO:0003677">
    <property type="term" value="F:DNA binding"/>
    <property type="evidence" value="ECO:0007669"/>
    <property type="project" value="UniProtKB-KW"/>
</dbReference>
<dbReference type="SUPFAM" id="SSF47413">
    <property type="entry name" value="lambda repressor-like DNA-binding domains"/>
    <property type="match status" value="1"/>
</dbReference>
<organism evidence="3 4">
    <name type="scientific">Croceifilum oryzae</name>
    <dbReference type="NCBI Taxonomy" id="1553429"/>
    <lineage>
        <taxon>Bacteria</taxon>
        <taxon>Bacillati</taxon>
        <taxon>Bacillota</taxon>
        <taxon>Bacilli</taxon>
        <taxon>Bacillales</taxon>
        <taxon>Thermoactinomycetaceae</taxon>
        <taxon>Croceifilum</taxon>
    </lineage>
</organism>
<keyword evidence="1" id="KW-0238">DNA-binding</keyword>
<dbReference type="Proteomes" id="UP001238450">
    <property type="component" value="Unassembled WGS sequence"/>
</dbReference>